<keyword evidence="2 3" id="KW-0378">Hydrolase</keyword>
<dbReference type="InterPro" id="IPR053958">
    <property type="entry name" value="HMGCR/SNAP/NPC1-like_SSD"/>
</dbReference>
<dbReference type="GO" id="GO:0036503">
    <property type="term" value="P:ERAD pathway"/>
    <property type="evidence" value="ECO:0007669"/>
    <property type="project" value="TreeGrafter"/>
</dbReference>
<dbReference type="InterPro" id="IPR000731">
    <property type="entry name" value="SSD"/>
</dbReference>
<feature type="domain" description="SSD" evidence="4">
    <location>
        <begin position="325"/>
        <end position="389"/>
    </location>
</feature>
<organism evidence="5 6">
    <name type="scientific">Cajanus cajan</name>
    <name type="common">Pigeon pea</name>
    <name type="synonym">Cajanus indicus</name>
    <dbReference type="NCBI Taxonomy" id="3821"/>
    <lineage>
        <taxon>Eukaryota</taxon>
        <taxon>Viridiplantae</taxon>
        <taxon>Streptophyta</taxon>
        <taxon>Embryophyta</taxon>
        <taxon>Tracheophyta</taxon>
        <taxon>Spermatophyta</taxon>
        <taxon>Magnoliopsida</taxon>
        <taxon>eudicotyledons</taxon>
        <taxon>Gunneridae</taxon>
        <taxon>Pentapetalae</taxon>
        <taxon>rosids</taxon>
        <taxon>fabids</taxon>
        <taxon>Fabales</taxon>
        <taxon>Fabaceae</taxon>
        <taxon>Papilionoideae</taxon>
        <taxon>50 kb inversion clade</taxon>
        <taxon>NPAAA clade</taxon>
        <taxon>indigoferoid/millettioid clade</taxon>
        <taxon>Phaseoleae</taxon>
        <taxon>Cajanus</taxon>
    </lineage>
</organism>
<comment type="subcellular location">
    <subcellularLocation>
        <location evidence="3">Cytoplasm</location>
    </subcellularLocation>
</comment>
<dbReference type="STRING" id="3821.A0A151QSM5"/>
<keyword evidence="3" id="KW-0788">Thiol protease</keyword>
<dbReference type="PANTHER" id="PTHR13312:SF0">
    <property type="entry name" value="UBIQUITIN THIOESTERASE OTU1"/>
    <property type="match status" value="1"/>
</dbReference>
<dbReference type="GO" id="GO:0004843">
    <property type="term" value="F:cysteine-type deubiquitinase activity"/>
    <property type="evidence" value="ECO:0007669"/>
    <property type="project" value="UniProtKB-UniRule"/>
</dbReference>
<name>A0A151QSM5_CAJCA</name>
<evidence type="ECO:0000256" key="2">
    <source>
        <dbReference type="ARBA" id="ARBA00022801"/>
    </source>
</evidence>
<dbReference type="SUPFAM" id="SSF82866">
    <property type="entry name" value="Multidrug efflux transporter AcrB transmembrane domain"/>
    <property type="match status" value="1"/>
</dbReference>
<dbReference type="PROSITE" id="PS50156">
    <property type="entry name" value="SSD"/>
    <property type="match status" value="1"/>
</dbReference>
<dbReference type="Gene3D" id="3.30.200.20">
    <property type="entry name" value="Phosphorylase Kinase, domain 1"/>
    <property type="match status" value="1"/>
</dbReference>
<keyword evidence="3" id="KW-0833">Ubl conjugation pathway</keyword>
<accession>A0A151QSM5</accession>
<dbReference type="SUPFAM" id="SSF56112">
    <property type="entry name" value="Protein kinase-like (PK-like)"/>
    <property type="match status" value="1"/>
</dbReference>
<evidence type="ECO:0000313" key="6">
    <source>
        <dbReference type="Proteomes" id="UP000075243"/>
    </source>
</evidence>
<dbReference type="InterPro" id="IPR011009">
    <property type="entry name" value="Kinase-like_dom_sf"/>
</dbReference>
<proteinExistence type="predicted"/>
<gene>
    <name evidence="5" type="ORF">KK1_045839</name>
</gene>
<evidence type="ECO:0000256" key="1">
    <source>
        <dbReference type="ARBA" id="ARBA00000707"/>
    </source>
</evidence>
<dbReference type="GO" id="GO:0005829">
    <property type="term" value="C:cytosol"/>
    <property type="evidence" value="ECO:0007669"/>
    <property type="project" value="TreeGrafter"/>
</dbReference>
<evidence type="ECO:0000256" key="3">
    <source>
        <dbReference type="RuleBase" id="RU367104"/>
    </source>
</evidence>
<dbReference type="AlphaFoldDB" id="A0A151QSM5"/>
<protein>
    <recommendedName>
        <fullName evidence="3">Ubiquitin thioesterase OTU</fullName>
        <ecNumber evidence="3">3.4.19.12</ecNumber>
    </recommendedName>
</protein>
<comment type="function">
    <text evidence="3">Hydrolase that can remove conjugated ubiquitin from proteins and may therefore play an important regulatory role at the level of protein turnover by preventing degradation.</text>
</comment>
<dbReference type="GO" id="GO:0005634">
    <property type="term" value="C:nucleus"/>
    <property type="evidence" value="ECO:0007669"/>
    <property type="project" value="TreeGrafter"/>
</dbReference>
<dbReference type="GO" id="GO:0016579">
    <property type="term" value="P:protein deubiquitination"/>
    <property type="evidence" value="ECO:0007669"/>
    <property type="project" value="TreeGrafter"/>
</dbReference>
<evidence type="ECO:0000313" key="5">
    <source>
        <dbReference type="EMBL" id="KYP33318.1"/>
    </source>
</evidence>
<dbReference type="Pfam" id="PF12349">
    <property type="entry name" value="Sterol-sensing"/>
    <property type="match status" value="1"/>
</dbReference>
<dbReference type="Gene3D" id="3.90.70.80">
    <property type="match status" value="1"/>
</dbReference>
<dbReference type="Gramene" id="C.cajan_44772.t">
    <property type="protein sequence ID" value="C.cajan_44772.t"/>
    <property type="gene ID" value="C.cajan_44772"/>
</dbReference>
<dbReference type="EMBL" id="KQ484923">
    <property type="protein sequence ID" value="KYP33318.1"/>
    <property type="molecule type" value="Genomic_DNA"/>
</dbReference>
<reference evidence="5" key="1">
    <citation type="journal article" date="2012" name="Nat. Biotechnol.">
        <title>Draft genome sequence of pigeonpea (Cajanus cajan), an orphan legume crop of resource-poor farmers.</title>
        <authorList>
            <person name="Varshney R.K."/>
            <person name="Chen W."/>
            <person name="Li Y."/>
            <person name="Bharti A.K."/>
            <person name="Saxena R.K."/>
            <person name="Schlueter J.A."/>
            <person name="Donoghue M.T."/>
            <person name="Azam S."/>
            <person name="Fan G."/>
            <person name="Whaley A.M."/>
            <person name="Farmer A.D."/>
            <person name="Sheridan J."/>
            <person name="Iwata A."/>
            <person name="Tuteja R."/>
            <person name="Penmetsa R.V."/>
            <person name="Wu W."/>
            <person name="Upadhyaya H.D."/>
            <person name="Yang S.P."/>
            <person name="Shah T."/>
            <person name="Saxena K.B."/>
            <person name="Michael T."/>
            <person name="McCombie W.R."/>
            <person name="Yang B."/>
            <person name="Zhang G."/>
            <person name="Yang H."/>
            <person name="Wang J."/>
            <person name="Spillane C."/>
            <person name="Cook D.R."/>
            <person name="May G.D."/>
            <person name="Xu X."/>
            <person name="Jackson S.A."/>
        </authorList>
    </citation>
    <scope>NUCLEOTIDE SEQUENCE [LARGE SCALE GENOMIC DNA]</scope>
</reference>
<keyword evidence="3" id="KW-0963">Cytoplasm</keyword>
<keyword evidence="3" id="KW-0645">Protease</keyword>
<evidence type="ECO:0000259" key="4">
    <source>
        <dbReference type="PROSITE" id="PS50156"/>
    </source>
</evidence>
<sequence>MFPHQHRQLPPQPHFLLYHPQNAASWRRFRGPDSRFQFQLRFVPLLSHPLRLEKMYIVLHKIKTLIEDCSNGRNKFNLVVQIETVVDTFHRLTGELSTLLDVFPLQELHLNGNVQELVILLRKQCSESIPFVGAEQISCKFNEFEQQMEMVGRIRHDNVTALRAYYYSKEEKLMVQQNLDDMEQSTRGMSIEFEESYVGYENEEEDEYIEDLFDKCDEVDNGVGDMSVSQSESIYSYEVSLSPAFSDAGNVYELVTQVIAATVASDPEKYSEAFLGKRNADYCNWILDSEKWGGAIELSILADYYGREIAAYDIQTTRCDLYGQVGVDNMCIIVDVVKRQPLGLPIEEKISNSMGEVGPSITLASLSEILAFVVGSFVSMPACRVFNAYQKFNEFEQQMEMVGRIRHDNVAALRAYYYSKEEKLMVYDYYEQDSVSSMLHALAVLLDFLLQITAFVALVTLDFNAST</sequence>
<keyword evidence="6" id="KW-1185">Reference proteome</keyword>
<dbReference type="Proteomes" id="UP000075243">
    <property type="component" value="Unassembled WGS sequence"/>
</dbReference>
<dbReference type="PANTHER" id="PTHR13312">
    <property type="entry name" value="HIV-INDUCED PROTEIN-7-LIKE PROTEASE"/>
    <property type="match status" value="1"/>
</dbReference>
<dbReference type="GO" id="GO:0030968">
    <property type="term" value="P:endoplasmic reticulum unfolded protein response"/>
    <property type="evidence" value="ECO:0007669"/>
    <property type="project" value="TreeGrafter"/>
</dbReference>
<comment type="catalytic activity">
    <reaction evidence="1 3">
        <text>Thiol-dependent hydrolysis of ester, thioester, amide, peptide and isopeptide bonds formed by the C-terminal Gly of ubiquitin (a 76-residue protein attached to proteins as an intracellular targeting signal).</text>
        <dbReference type="EC" id="3.4.19.12"/>
    </reaction>
</comment>
<dbReference type="EC" id="3.4.19.12" evidence="3"/>